<proteinExistence type="inferred from homology"/>
<dbReference type="AlphaFoldDB" id="A0A317CD76"/>
<evidence type="ECO:0000256" key="3">
    <source>
        <dbReference type="ARBA" id="ARBA00011160"/>
    </source>
</evidence>
<dbReference type="OrthoDB" id="9813411at2"/>
<keyword evidence="17" id="KW-1185">Reference proteome</keyword>
<keyword evidence="9 13" id="KW-1133">Transmembrane helix</keyword>
<accession>A0A317CD76</accession>
<evidence type="ECO:0000256" key="5">
    <source>
        <dbReference type="ARBA" id="ARBA00022475"/>
    </source>
</evidence>
<keyword evidence="7 12" id="KW-0132">Cell division</keyword>
<dbReference type="InterPro" id="IPR003838">
    <property type="entry name" value="ABC3_permease_C"/>
</dbReference>
<evidence type="ECO:0000256" key="10">
    <source>
        <dbReference type="ARBA" id="ARBA00023136"/>
    </source>
</evidence>
<sequence length="320" mass="35611">MSKTKKQATSPIRSGVSQHKQAFTHSLMHLWQNPISTWITLAAIAIALSLPAGLYILLGNLKTLTDDNREVPTISLYIKQNITEQQAQDRAELLSELKDIENVKLVRREDGLRHMQQIAGVQDIIDTVGGNPLPHVLVVTPKMSLFGDSGVDLESLALRLKNYSEVDTVQMDIEWVQRLRAILHIAERVVLVVAFLLGLTVLLVVGNTIRLNIENRREEIEVTRLVGATTAYIRRPFLYGGLWYGLFGGAMSLVIVHSSLLFMIAPVNRLAELYGSHYSVSGLGVSVTLIILFCSSLLGLFGAWLAMAQHLRKKHLMQES</sequence>
<gene>
    <name evidence="16" type="ORF">DKT75_10165</name>
</gene>
<feature type="domain" description="ABC3 transporter permease C-terminal" evidence="14">
    <location>
        <begin position="192"/>
        <end position="307"/>
    </location>
</feature>
<dbReference type="EMBL" id="QGKL01000029">
    <property type="protein sequence ID" value="PWQ96339.1"/>
    <property type="molecule type" value="Genomic_DNA"/>
</dbReference>
<comment type="similarity">
    <text evidence="2 12">Belongs to the ABC-4 integral membrane protein family. FtsX subfamily.</text>
</comment>
<dbReference type="Pfam" id="PF18075">
    <property type="entry name" value="FtsX_ECD"/>
    <property type="match status" value="1"/>
</dbReference>
<dbReference type="PANTHER" id="PTHR47755:SF1">
    <property type="entry name" value="CELL DIVISION PROTEIN FTSX"/>
    <property type="match status" value="1"/>
</dbReference>
<dbReference type="GO" id="GO:0032153">
    <property type="term" value="C:cell division site"/>
    <property type="evidence" value="ECO:0007669"/>
    <property type="project" value="TreeGrafter"/>
</dbReference>
<dbReference type="NCBIfam" id="TIGR00439">
    <property type="entry name" value="FtsX_Gneg"/>
    <property type="match status" value="1"/>
</dbReference>
<dbReference type="GO" id="GO:0005886">
    <property type="term" value="C:plasma membrane"/>
    <property type="evidence" value="ECO:0007669"/>
    <property type="project" value="UniProtKB-SubCell"/>
</dbReference>
<evidence type="ECO:0000313" key="16">
    <source>
        <dbReference type="EMBL" id="PWQ96339.1"/>
    </source>
</evidence>
<evidence type="ECO:0000256" key="9">
    <source>
        <dbReference type="ARBA" id="ARBA00022989"/>
    </source>
</evidence>
<organism evidence="16 17">
    <name type="scientific">Leucothrix arctica</name>
    <dbReference type="NCBI Taxonomy" id="1481894"/>
    <lineage>
        <taxon>Bacteria</taxon>
        <taxon>Pseudomonadati</taxon>
        <taxon>Pseudomonadota</taxon>
        <taxon>Gammaproteobacteria</taxon>
        <taxon>Thiotrichales</taxon>
        <taxon>Thiotrichaceae</taxon>
        <taxon>Leucothrix</taxon>
    </lineage>
</organism>
<keyword evidence="11 12" id="KW-0131">Cell cycle</keyword>
<keyword evidence="5 12" id="KW-1003">Cell membrane</keyword>
<evidence type="ECO:0000256" key="6">
    <source>
        <dbReference type="ARBA" id="ARBA00022519"/>
    </source>
</evidence>
<protein>
    <recommendedName>
        <fullName evidence="4 12">Cell division protein FtsX</fullName>
    </recommendedName>
</protein>
<dbReference type="Pfam" id="PF02687">
    <property type="entry name" value="FtsX"/>
    <property type="match status" value="1"/>
</dbReference>
<dbReference type="PIRSF" id="PIRSF003097">
    <property type="entry name" value="FtsX"/>
    <property type="match status" value="1"/>
</dbReference>
<dbReference type="InterPro" id="IPR047590">
    <property type="entry name" value="FtsX_proteobact-type"/>
</dbReference>
<keyword evidence="10 12" id="KW-0472">Membrane</keyword>
<evidence type="ECO:0000256" key="12">
    <source>
        <dbReference type="PIRNR" id="PIRNR003097"/>
    </source>
</evidence>
<comment type="function">
    <text evidence="12">Part of the ABC transporter FtsEX involved in cellular division.</text>
</comment>
<evidence type="ECO:0000256" key="11">
    <source>
        <dbReference type="ARBA" id="ARBA00023306"/>
    </source>
</evidence>
<feature type="transmembrane region" description="Helical" evidence="13">
    <location>
        <begin position="189"/>
        <end position="209"/>
    </location>
</feature>
<feature type="domain" description="FtsX extracellular" evidence="15">
    <location>
        <begin position="73"/>
        <end position="169"/>
    </location>
</feature>
<dbReference type="PANTHER" id="PTHR47755">
    <property type="entry name" value="CELL DIVISION PROTEIN FTSX"/>
    <property type="match status" value="1"/>
</dbReference>
<evidence type="ECO:0000313" key="17">
    <source>
        <dbReference type="Proteomes" id="UP000245506"/>
    </source>
</evidence>
<name>A0A317CD76_9GAMM</name>
<evidence type="ECO:0000256" key="8">
    <source>
        <dbReference type="ARBA" id="ARBA00022692"/>
    </source>
</evidence>
<evidence type="ECO:0000259" key="15">
    <source>
        <dbReference type="Pfam" id="PF18075"/>
    </source>
</evidence>
<evidence type="ECO:0000256" key="13">
    <source>
        <dbReference type="SAM" id="Phobius"/>
    </source>
</evidence>
<comment type="subcellular location">
    <subcellularLocation>
        <location evidence="1">Cell inner membrane</location>
        <topology evidence="1">Multi-pass membrane protein</topology>
    </subcellularLocation>
</comment>
<evidence type="ECO:0000256" key="2">
    <source>
        <dbReference type="ARBA" id="ARBA00007379"/>
    </source>
</evidence>
<dbReference type="RefSeq" id="WP_109823311.1">
    <property type="nucleotide sequence ID" value="NZ_QGKL01000029.1"/>
</dbReference>
<reference evidence="16 17" key="1">
    <citation type="submission" date="2018-05" db="EMBL/GenBank/DDBJ databases">
        <title>Leucothrix arctica sp. nov., isolated from Arctic seawater.</title>
        <authorList>
            <person name="Choi A."/>
            <person name="Baek K."/>
        </authorList>
    </citation>
    <scope>NUCLEOTIDE SEQUENCE [LARGE SCALE GENOMIC DNA]</scope>
    <source>
        <strain evidence="16 17">IMCC9719</strain>
    </source>
</reference>
<dbReference type="InterPro" id="IPR040690">
    <property type="entry name" value="FtsX_ECD"/>
</dbReference>
<evidence type="ECO:0000256" key="4">
    <source>
        <dbReference type="ARBA" id="ARBA00021907"/>
    </source>
</evidence>
<dbReference type="GO" id="GO:0051301">
    <property type="term" value="P:cell division"/>
    <property type="evidence" value="ECO:0007669"/>
    <property type="project" value="UniProtKB-KW"/>
</dbReference>
<dbReference type="InterPro" id="IPR004513">
    <property type="entry name" value="FtsX"/>
</dbReference>
<feature type="transmembrane region" description="Helical" evidence="13">
    <location>
        <begin position="285"/>
        <end position="307"/>
    </location>
</feature>
<keyword evidence="6 12" id="KW-0997">Cell inner membrane</keyword>
<comment type="subunit">
    <text evidence="3">Forms a membrane-associated complex with FtsE.</text>
</comment>
<evidence type="ECO:0000256" key="7">
    <source>
        <dbReference type="ARBA" id="ARBA00022618"/>
    </source>
</evidence>
<dbReference type="Gene3D" id="3.30.70.3040">
    <property type="match status" value="1"/>
</dbReference>
<keyword evidence="8 13" id="KW-0812">Transmembrane</keyword>
<feature type="transmembrane region" description="Helical" evidence="13">
    <location>
        <begin position="242"/>
        <end position="265"/>
    </location>
</feature>
<evidence type="ECO:0000259" key="14">
    <source>
        <dbReference type="Pfam" id="PF02687"/>
    </source>
</evidence>
<feature type="transmembrane region" description="Helical" evidence="13">
    <location>
        <begin position="35"/>
        <end position="58"/>
    </location>
</feature>
<comment type="caution">
    <text evidence="16">The sequence shown here is derived from an EMBL/GenBank/DDBJ whole genome shotgun (WGS) entry which is preliminary data.</text>
</comment>
<dbReference type="Proteomes" id="UP000245506">
    <property type="component" value="Unassembled WGS sequence"/>
</dbReference>
<evidence type="ECO:0000256" key="1">
    <source>
        <dbReference type="ARBA" id="ARBA00004429"/>
    </source>
</evidence>